<dbReference type="SUPFAM" id="SSF51604">
    <property type="entry name" value="Enolase C-terminal domain-like"/>
    <property type="match status" value="1"/>
</dbReference>
<keyword evidence="4" id="KW-0812">Transmembrane</keyword>
<dbReference type="InterPro" id="IPR036849">
    <property type="entry name" value="Enolase-like_C_sf"/>
</dbReference>
<dbReference type="InterPro" id="IPR029065">
    <property type="entry name" value="Enolase_C-like"/>
</dbReference>
<protein>
    <recommendedName>
        <fullName evidence="5">Enolase C-terminal domain-containing protein</fullName>
    </recommendedName>
</protein>
<evidence type="ECO:0000256" key="2">
    <source>
        <dbReference type="ARBA" id="ARBA00022723"/>
    </source>
</evidence>
<dbReference type="Pfam" id="PF13378">
    <property type="entry name" value="MR_MLE_C"/>
    <property type="match status" value="1"/>
</dbReference>
<evidence type="ECO:0000313" key="6">
    <source>
        <dbReference type="EMBL" id="KAG2233311.1"/>
    </source>
</evidence>
<sequence>RLDGSDAIKKNHNYSAAYAIFYTDAVDLEGHGMAFTCGHDDGTVNCCTEQLSVKFVNKKLKYLVVDMRATHQICTGDSQWIGPEKGVIQLATATKTEHEVDVRVHGYPSYTTFAGWLVRRLIREFQAEGFTYFKQKVGSDRQADIRRAGIIARKLVMRLLPFKSIFIEEPTSSDNMLGHAAIPKALYPRTKVVTGEHIQNRIIFKQLFQAQVIDFCQINSCRVAGVNEVLAILLMVKKLNIPVALMLAVLVCVNMFNIFL</sequence>
<comment type="cofactor">
    <cofactor evidence="1">
        <name>Mg(2+)</name>
        <dbReference type="ChEBI" id="CHEBI:18420"/>
    </cofactor>
</comment>
<organism evidence="6 7">
    <name type="scientific">Thamnidium elegans</name>
    <dbReference type="NCBI Taxonomy" id="101142"/>
    <lineage>
        <taxon>Eukaryota</taxon>
        <taxon>Fungi</taxon>
        <taxon>Fungi incertae sedis</taxon>
        <taxon>Mucoromycota</taxon>
        <taxon>Mucoromycotina</taxon>
        <taxon>Mucoromycetes</taxon>
        <taxon>Mucorales</taxon>
        <taxon>Mucorineae</taxon>
        <taxon>Mucoraceae</taxon>
        <taxon>Thamnidium</taxon>
    </lineage>
</organism>
<dbReference type="Proteomes" id="UP000613177">
    <property type="component" value="Unassembled WGS sequence"/>
</dbReference>
<keyword evidence="7" id="KW-1185">Reference proteome</keyword>
<gene>
    <name evidence="6" type="ORF">INT48_007747</name>
</gene>
<dbReference type="GO" id="GO:0016836">
    <property type="term" value="F:hydro-lyase activity"/>
    <property type="evidence" value="ECO:0007669"/>
    <property type="project" value="TreeGrafter"/>
</dbReference>
<dbReference type="PANTHER" id="PTHR13794:SF58">
    <property type="entry name" value="MITOCHONDRIAL ENOLASE SUPERFAMILY MEMBER 1"/>
    <property type="match status" value="1"/>
</dbReference>
<dbReference type="AlphaFoldDB" id="A0A8H7SS24"/>
<feature type="domain" description="Enolase C-terminal" evidence="5">
    <location>
        <begin position="152"/>
        <end position="246"/>
    </location>
</feature>
<evidence type="ECO:0000256" key="4">
    <source>
        <dbReference type="SAM" id="Phobius"/>
    </source>
</evidence>
<feature type="non-terminal residue" evidence="6">
    <location>
        <position position="1"/>
    </location>
</feature>
<evidence type="ECO:0000259" key="5">
    <source>
        <dbReference type="Pfam" id="PF13378"/>
    </source>
</evidence>
<dbReference type="PANTHER" id="PTHR13794">
    <property type="entry name" value="ENOLASE SUPERFAMILY, MANDELATE RACEMASE"/>
    <property type="match status" value="1"/>
</dbReference>
<accession>A0A8H7SS24</accession>
<evidence type="ECO:0000313" key="7">
    <source>
        <dbReference type="Proteomes" id="UP000613177"/>
    </source>
</evidence>
<comment type="caution">
    <text evidence="6">The sequence shown here is derived from an EMBL/GenBank/DDBJ whole genome shotgun (WGS) entry which is preliminary data.</text>
</comment>
<dbReference type="Gene3D" id="3.30.390.10">
    <property type="entry name" value="Enolase-like, N-terminal domain"/>
    <property type="match status" value="1"/>
</dbReference>
<evidence type="ECO:0000256" key="3">
    <source>
        <dbReference type="ARBA" id="ARBA00022842"/>
    </source>
</evidence>
<reference evidence="6" key="1">
    <citation type="submission" date="2021-01" db="EMBL/GenBank/DDBJ databases">
        <title>Metabolic potential, ecology and presence of endohyphal bacteria is reflected in genomic diversity of Mucoromycotina.</title>
        <authorList>
            <person name="Muszewska A."/>
            <person name="Okrasinska A."/>
            <person name="Steczkiewicz K."/>
            <person name="Drgas O."/>
            <person name="Orlowska M."/>
            <person name="Perlinska-Lenart U."/>
            <person name="Aleksandrzak-Piekarczyk T."/>
            <person name="Szatraj K."/>
            <person name="Zielenkiewicz U."/>
            <person name="Pilsyk S."/>
            <person name="Malc E."/>
            <person name="Mieczkowski P."/>
            <person name="Kruszewska J.S."/>
            <person name="Biernat P."/>
            <person name="Pawlowska J."/>
        </authorList>
    </citation>
    <scope>NUCLEOTIDE SEQUENCE</scope>
    <source>
        <strain evidence="6">WA0000018081</strain>
    </source>
</reference>
<dbReference type="Gene3D" id="3.20.20.120">
    <property type="entry name" value="Enolase-like C-terminal domain"/>
    <property type="match status" value="1"/>
</dbReference>
<dbReference type="InterPro" id="IPR046945">
    <property type="entry name" value="RHMD-like"/>
</dbReference>
<keyword evidence="3" id="KW-0460">Magnesium</keyword>
<keyword evidence="4" id="KW-0472">Membrane</keyword>
<dbReference type="GO" id="GO:0016052">
    <property type="term" value="P:carbohydrate catabolic process"/>
    <property type="evidence" value="ECO:0007669"/>
    <property type="project" value="TreeGrafter"/>
</dbReference>
<evidence type="ECO:0000256" key="1">
    <source>
        <dbReference type="ARBA" id="ARBA00001946"/>
    </source>
</evidence>
<feature type="transmembrane region" description="Helical" evidence="4">
    <location>
        <begin position="239"/>
        <end position="259"/>
    </location>
</feature>
<name>A0A8H7SS24_9FUNG</name>
<dbReference type="InterPro" id="IPR029017">
    <property type="entry name" value="Enolase-like_N"/>
</dbReference>
<dbReference type="EMBL" id="JAEPRE010000083">
    <property type="protein sequence ID" value="KAG2233311.1"/>
    <property type="molecule type" value="Genomic_DNA"/>
</dbReference>
<keyword evidence="2" id="KW-0479">Metal-binding</keyword>
<keyword evidence="4" id="KW-1133">Transmembrane helix</keyword>
<dbReference type="GO" id="GO:0000287">
    <property type="term" value="F:magnesium ion binding"/>
    <property type="evidence" value="ECO:0007669"/>
    <property type="project" value="TreeGrafter"/>
</dbReference>
<proteinExistence type="predicted"/>